<dbReference type="InterPro" id="IPR046865">
    <property type="entry name" value="FapA_b_solenoid"/>
</dbReference>
<dbReference type="InterPro" id="IPR005646">
    <property type="entry name" value="FapA"/>
</dbReference>
<dbReference type="InterPro" id="IPR038247">
    <property type="entry name" value="Jag_N_dom_sf"/>
</dbReference>
<dbReference type="Proteomes" id="UP001597233">
    <property type="component" value="Unassembled WGS sequence"/>
</dbReference>
<feature type="domain" description="RNA-binding protein KhpB N-terminal" evidence="1">
    <location>
        <begin position="6"/>
        <end position="57"/>
    </location>
</feature>
<organism evidence="2 3">
    <name type="scientific">Paenibacillus wenxiniae</name>
    <dbReference type="NCBI Taxonomy" id="1636843"/>
    <lineage>
        <taxon>Bacteria</taxon>
        <taxon>Bacillati</taxon>
        <taxon>Bacillota</taxon>
        <taxon>Bacilli</taxon>
        <taxon>Bacillales</taxon>
        <taxon>Paenibacillaceae</taxon>
        <taxon>Paenibacillus</taxon>
    </lineage>
</organism>
<dbReference type="RefSeq" id="WP_347326886.1">
    <property type="nucleotide sequence ID" value="NZ_JBCGUH010000016.1"/>
</dbReference>
<dbReference type="InterPro" id="IPR032782">
    <property type="entry name" value="KhpB_N"/>
</dbReference>
<dbReference type="PANTHER" id="PTHR38032">
    <property type="entry name" value="POLYMERASE-RELATED"/>
    <property type="match status" value="1"/>
</dbReference>
<comment type="caution">
    <text evidence="2">The sequence shown here is derived from an EMBL/GenBank/DDBJ whole genome shotgun (WGS) entry which is preliminary data.</text>
</comment>
<reference evidence="3" key="1">
    <citation type="journal article" date="2019" name="Int. J. Syst. Evol. Microbiol.">
        <title>The Global Catalogue of Microorganisms (GCM) 10K type strain sequencing project: providing services to taxonomists for standard genome sequencing and annotation.</title>
        <authorList>
            <consortium name="The Broad Institute Genomics Platform"/>
            <consortium name="The Broad Institute Genome Sequencing Center for Infectious Disease"/>
            <person name="Wu L."/>
            <person name="Ma J."/>
        </authorList>
    </citation>
    <scope>NUCLEOTIDE SEQUENCE [LARGE SCALE GENOMIC DNA]</scope>
    <source>
        <strain evidence="3">CCUG 54950</strain>
    </source>
</reference>
<gene>
    <name evidence="2" type="ORF">ACFSC9_02910</name>
</gene>
<evidence type="ECO:0000259" key="1">
    <source>
        <dbReference type="SMART" id="SM01245"/>
    </source>
</evidence>
<accession>A0ABW4RE90</accession>
<dbReference type="Pfam" id="PF03961">
    <property type="entry name" value="FapA"/>
    <property type="match status" value="2"/>
</dbReference>
<dbReference type="Gene3D" id="3.30.30.80">
    <property type="entry name" value="probable RNA-binding protein from clostridium symbiosum atcc 14940"/>
    <property type="match status" value="1"/>
</dbReference>
<proteinExistence type="predicted"/>
<protein>
    <submittedName>
        <fullName evidence="2">FapA family protein</fullName>
    </submittedName>
</protein>
<dbReference type="Pfam" id="PF20250">
    <property type="entry name" value="FapA_N"/>
    <property type="match status" value="1"/>
</dbReference>
<evidence type="ECO:0000313" key="3">
    <source>
        <dbReference type="Proteomes" id="UP001597233"/>
    </source>
</evidence>
<dbReference type="EMBL" id="JBHUEH010000009">
    <property type="protein sequence ID" value="MFD1884461.1"/>
    <property type="molecule type" value="Genomic_DNA"/>
</dbReference>
<name>A0ABW4RE90_9BACL</name>
<dbReference type="SMART" id="SM01245">
    <property type="entry name" value="Jag_N"/>
    <property type="match status" value="1"/>
</dbReference>
<dbReference type="Pfam" id="PF14804">
    <property type="entry name" value="Jag_N"/>
    <property type="match status" value="1"/>
</dbReference>
<dbReference type="PANTHER" id="PTHR38032:SF1">
    <property type="entry name" value="RNA-BINDING PROTEIN KHPB N-TERMINAL DOMAIN-CONTAINING PROTEIN"/>
    <property type="match status" value="1"/>
</dbReference>
<sequence length="721" mass="78841">MERSIVSRGKTVEQAIDRALTLLEASKQQVSIEIIDEENKGLLGFNVRPAVVKVTLMPEQSDHSTTDPTSERIASAAYPSSADIANAAEHQSAGTASTRQRLSVLDTIQPSESIADANAVKPSSDMKASQSVQDGQIWIEGGEVRVRTFAGGSLPRLDAFKSGDILINGQPLMAGQTAEISEHDRIEITFTEELREPLWQIQIEPKAMQVSLHVEPGSHIQRYLLDTEPESRLMLRVGQRREILPIEPARVTDQLQTLGVVYGVDQAAILAACRSSEPGEFIIANGTEPIPGVDGIFELRANTEAKKVQPKLRHDGTIDYRETREFPSVAEGDLIGVVRPAQPGQDGTDVFGRSVAAPPVRQVQILAGKDVSLSDDGLRAIAQRAGMPTQVKQGYHIKLSIVPKLMQSGDINLSTGNIHFLGDVEISGAVQDTMKVEAEGNIHVRGNINMAHIVAGQSLIVNANVISSQVVVGQMYLFYGQIAPLLQSIAEQSELLKAAIRQVSSASAFKLDDMDEHGLAPLFKVLFQGRFRGMHEILQRMVALKEQYVVLPSDDWKRYYEELERGFLTGDSSHFRTADDLESLIRRTRYLYSVVVVPAMEQIFARLHHVQNSHVRCGGNLIIEKGCYNAHLYCEGHLEANGTLRGGTYHAVGGMTLQEAGSPGTGSTSLHVGATSVIRAKKILAGTTIQVGERMHQFTKDMEHVAARINSDNEFVWHGEG</sequence>
<dbReference type="InterPro" id="IPR046866">
    <property type="entry name" value="FapA_N"/>
</dbReference>
<evidence type="ECO:0000313" key="2">
    <source>
        <dbReference type="EMBL" id="MFD1884461.1"/>
    </source>
</evidence>
<keyword evidence="3" id="KW-1185">Reference proteome</keyword>